<dbReference type="Proteomes" id="UP000321408">
    <property type="component" value="Chromosome"/>
</dbReference>
<dbReference type="Gene3D" id="3.40.1260.10">
    <property type="entry name" value="DsrEFH-like"/>
    <property type="match status" value="1"/>
</dbReference>
<dbReference type="GeneID" id="41328370"/>
<name>A0A5B9D6C3_9ARCH</name>
<dbReference type="EMBL" id="CP042905">
    <property type="protein sequence ID" value="QEE14555.1"/>
    <property type="molecule type" value="Genomic_DNA"/>
</dbReference>
<dbReference type="SUPFAM" id="SSF75169">
    <property type="entry name" value="DsrEFH-like"/>
    <property type="match status" value="1"/>
</dbReference>
<sequence>MVSFTIFVGTGPYTTERPYTALRFAYTALLDENTVKMFFFEDGIFALKKNQNPSDIYNLQEWVQNCFEEKGFEIAACGVCMKARGVDQTELIDGIQTGTMEMAVEWTKQSDKQLFF</sequence>
<proteinExistence type="predicted"/>
<gene>
    <name evidence="1" type="ORF">DSAG12_00368</name>
</gene>
<reference evidence="1 2" key="2">
    <citation type="journal article" date="2024" name="Int. J. Syst. Evol. Microbiol.">
        <title>Promethearchaeum syntrophicum gen. nov., sp. nov., an anaerobic, obligately syntrophic archaeon, the first isolate of the lineage 'Asgard' archaea, and proposal of the new archaeal phylum Promethearchaeota phyl. nov. and kingdom Promethearchaeati regn. nov.</title>
        <authorList>
            <person name="Imachi H."/>
            <person name="Nobu M.K."/>
            <person name="Kato S."/>
            <person name="Takaki Y."/>
            <person name="Miyazaki M."/>
            <person name="Miyata M."/>
            <person name="Ogawara M."/>
            <person name="Saito Y."/>
            <person name="Sakai S."/>
            <person name="Tahara Y.O."/>
            <person name="Takano Y."/>
            <person name="Tasumi E."/>
            <person name="Uematsu K."/>
            <person name="Yoshimura T."/>
            <person name="Itoh T."/>
            <person name="Ohkuma M."/>
            <person name="Takai K."/>
        </authorList>
    </citation>
    <scope>NUCLEOTIDE SEQUENCE [LARGE SCALE GENOMIC DNA]</scope>
    <source>
        <strain evidence="1 2">MK-D1</strain>
    </source>
</reference>
<dbReference type="InterPro" id="IPR027396">
    <property type="entry name" value="DsrEFH-like"/>
</dbReference>
<reference evidence="1 2" key="1">
    <citation type="journal article" date="2020" name="Nature">
        <title>Isolation of an archaeon at the prokaryote-eukaryote interface.</title>
        <authorList>
            <person name="Imachi H."/>
            <person name="Nobu M.K."/>
            <person name="Nakahara N."/>
            <person name="Morono Y."/>
            <person name="Ogawara M."/>
            <person name="Takaki Y."/>
            <person name="Takano Y."/>
            <person name="Uematsu K."/>
            <person name="Ikuta T."/>
            <person name="Ito M."/>
            <person name="Matsui Y."/>
            <person name="Miyazaki M."/>
            <person name="Murata K."/>
            <person name="Saito Y."/>
            <person name="Sakai S."/>
            <person name="Song C."/>
            <person name="Tasumi E."/>
            <person name="Yamanaka Y."/>
            <person name="Yamaguchi T."/>
            <person name="Kamagata Y."/>
            <person name="Tamaki H."/>
            <person name="Takai K."/>
        </authorList>
    </citation>
    <scope>NUCLEOTIDE SEQUENCE [LARGE SCALE GENOMIC DNA]</scope>
    <source>
        <strain evidence="1 2">MK-D1</strain>
    </source>
</reference>
<dbReference type="PANTHER" id="PTHR34874:SF1">
    <property type="entry name" value="PROTEIN YCHN"/>
    <property type="match status" value="1"/>
</dbReference>
<keyword evidence="2" id="KW-1185">Reference proteome</keyword>
<evidence type="ECO:0000313" key="1">
    <source>
        <dbReference type="EMBL" id="QEE14555.1"/>
    </source>
</evidence>
<dbReference type="Pfam" id="PF02635">
    <property type="entry name" value="DsrE"/>
    <property type="match status" value="1"/>
</dbReference>
<dbReference type="AlphaFoldDB" id="A0A5B9D6C3"/>
<accession>A0A5B9D6C3</accession>
<dbReference type="OrthoDB" id="216309at2157"/>
<dbReference type="KEGG" id="psyt:DSAG12_00368"/>
<organism evidence="1 2">
    <name type="scientific">Promethearchaeum syntrophicum</name>
    <dbReference type="NCBI Taxonomy" id="2594042"/>
    <lineage>
        <taxon>Archaea</taxon>
        <taxon>Promethearchaeati</taxon>
        <taxon>Promethearchaeota</taxon>
        <taxon>Promethearchaeia</taxon>
        <taxon>Promethearchaeales</taxon>
        <taxon>Promethearchaeaceae</taxon>
        <taxon>Promethearchaeum</taxon>
    </lineage>
</organism>
<protein>
    <submittedName>
        <fullName evidence="1">DsrE/DsrF/TusD sulfur relay family protein</fullName>
    </submittedName>
</protein>
<dbReference type="InterPro" id="IPR003787">
    <property type="entry name" value="Sulphur_relay_DsrE/F-like"/>
</dbReference>
<evidence type="ECO:0000313" key="2">
    <source>
        <dbReference type="Proteomes" id="UP000321408"/>
    </source>
</evidence>
<dbReference type="GO" id="GO:0005829">
    <property type="term" value="C:cytosol"/>
    <property type="evidence" value="ECO:0007669"/>
    <property type="project" value="TreeGrafter"/>
</dbReference>
<dbReference type="PANTHER" id="PTHR34874">
    <property type="entry name" value="PROTEIN YCHN"/>
    <property type="match status" value="1"/>
</dbReference>
<dbReference type="RefSeq" id="WP_147661504.1">
    <property type="nucleotide sequence ID" value="NZ_CP042905.2"/>
</dbReference>